<dbReference type="WBParaSite" id="PgR032X_g078_t01">
    <property type="protein sequence ID" value="PgR032X_g078_t01"/>
    <property type="gene ID" value="PgR032X_g078"/>
</dbReference>
<sequence>SFHLYLLRATSKRAHAVSFLVGRISHEAVSYQCFNNNCGAVTISCLTNMIRRATKLCWQVDGDEFVMVEAWSVSFEASAVLFRVKAVSVINSSMDLMKIHN</sequence>
<keyword evidence="1" id="KW-1185">Reference proteome</keyword>
<dbReference type="AlphaFoldDB" id="A0A915BA97"/>
<accession>A0A915BA97</accession>
<reference evidence="2" key="1">
    <citation type="submission" date="2022-11" db="UniProtKB">
        <authorList>
            <consortium name="WormBaseParasite"/>
        </authorList>
    </citation>
    <scope>IDENTIFICATION</scope>
</reference>
<name>A0A915BA97_PARUN</name>
<proteinExistence type="predicted"/>
<organism evidence="1 2">
    <name type="scientific">Parascaris univalens</name>
    <name type="common">Nematode worm</name>
    <dbReference type="NCBI Taxonomy" id="6257"/>
    <lineage>
        <taxon>Eukaryota</taxon>
        <taxon>Metazoa</taxon>
        <taxon>Ecdysozoa</taxon>
        <taxon>Nematoda</taxon>
        <taxon>Chromadorea</taxon>
        <taxon>Rhabditida</taxon>
        <taxon>Spirurina</taxon>
        <taxon>Ascaridomorpha</taxon>
        <taxon>Ascaridoidea</taxon>
        <taxon>Ascarididae</taxon>
        <taxon>Parascaris</taxon>
    </lineage>
</organism>
<protein>
    <submittedName>
        <fullName evidence="2">Uncharacterized protein</fullName>
    </submittedName>
</protein>
<evidence type="ECO:0000313" key="1">
    <source>
        <dbReference type="Proteomes" id="UP000887569"/>
    </source>
</evidence>
<evidence type="ECO:0000313" key="2">
    <source>
        <dbReference type="WBParaSite" id="PgR032X_g078_t01"/>
    </source>
</evidence>
<dbReference type="Proteomes" id="UP000887569">
    <property type="component" value="Unplaced"/>
</dbReference>